<evidence type="ECO:0000256" key="1">
    <source>
        <dbReference type="SAM" id="MobiDB-lite"/>
    </source>
</evidence>
<sequence>MHEDGALFGDPRPLPQRPTPSAGETLPDWQIDRLRKGLDALGLVAMGERQALIEELAGRSVASLRDLTIVEARTIDEKLSARRTTTEASTGSAWDNRDEETWIDRL</sequence>
<feature type="compositionally biased region" description="Polar residues" evidence="1">
    <location>
        <begin position="82"/>
        <end position="93"/>
    </location>
</feature>
<accession>A0A4P7IE16</accession>
<evidence type="ECO:0000313" key="3">
    <source>
        <dbReference type="Proteomes" id="UP000294853"/>
    </source>
</evidence>
<proteinExistence type="predicted"/>
<feature type="region of interest" description="Disordered" evidence="1">
    <location>
        <begin position="1"/>
        <end position="27"/>
    </location>
</feature>
<dbReference type="Proteomes" id="UP000294853">
    <property type="component" value="Chromosome"/>
</dbReference>
<feature type="compositionally biased region" description="Basic and acidic residues" evidence="1">
    <location>
        <begin position="95"/>
        <end position="106"/>
    </location>
</feature>
<gene>
    <name evidence="2" type="ORF">EXE58_08270</name>
</gene>
<dbReference type="OrthoDB" id="3786822at2"/>
<organism evidence="2 3">
    <name type="scientific">Nocardioides seonyuensis</name>
    <dbReference type="NCBI Taxonomy" id="2518371"/>
    <lineage>
        <taxon>Bacteria</taxon>
        <taxon>Bacillati</taxon>
        <taxon>Actinomycetota</taxon>
        <taxon>Actinomycetes</taxon>
        <taxon>Propionibacteriales</taxon>
        <taxon>Nocardioidaceae</taxon>
        <taxon>Nocardioides</taxon>
    </lineage>
</organism>
<keyword evidence="3" id="KW-1185">Reference proteome</keyword>
<dbReference type="AlphaFoldDB" id="A0A4P7IE16"/>
<protein>
    <submittedName>
        <fullName evidence="2">Uncharacterized protein</fullName>
    </submittedName>
</protein>
<feature type="region of interest" description="Disordered" evidence="1">
    <location>
        <begin position="81"/>
        <end position="106"/>
    </location>
</feature>
<dbReference type="RefSeq" id="WP_135267440.1">
    <property type="nucleotide sequence ID" value="NZ_CP038436.1"/>
</dbReference>
<reference evidence="2 3" key="1">
    <citation type="submission" date="2019-03" db="EMBL/GenBank/DDBJ databases">
        <title>Three New Species of Nocardioides, Nocardioides euryhalodurans sp. nov., Nocardioides seonyuensis sp. nov. and Nocardioides eburneoflavus sp. nov. Iolated from Soil.</title>
        <authorList>
            <person name="Roh S.G."/>
            <person name="Lee C."/>
            <person name="Kim M.-K."/>
            <person name="Kim S.B."/>
        </authorList>
    </citation>
    <scope>NUCLEOTIDE SEQUENCE [LARGE SCALE GENOMIC DNA]</scope>
    <source>
        <strain evidence="2 3">MMS17-SY207-3</strain>
    </source>
</reference>
<name>A0A4P7IE16_9ACTN</name>
<evidence type="ECO:0000313" key="2">
    <source>
        <dbReference type="EMBL" id="QBX55449.1"/>
    </source>
</evidence>
<dbReference type="KEGG" id="nsn:EXE58_08270"/>
<dbReference type="EMBL" id="CP038436">
    <property type="protein sequence ID" value="QBX55449.1"/>
    <property type="molecule type" value="Genomic_DNA"/>
</dbReference>